<proteinExistence type="predicted"/>
<dbReference type="Proteomes" id="UP000248079">
    <property type="component" value="Unassembled WGS sequence"/>
</dbReference>
<dbReference type="AlphaFoldDB" id="A0A2V4A1K5"/>
<accession>A0A2V4A1K5</accession>
<reference evidence="1 2" key="1">
    <citation type="submission" date="2018-05" db="EMBL/GenBank/DDBJ databases">
        <title>Marinifilum breve JC075T sp. nov., a marine bacterium isolated from Yongle Blue Hole in the South China Sea.</title>
        <authorList>
            <person name="Fu T."/>
        </authorList>
    </citation>
    <scope>NUCLEOTIDE SEQUENCE [LARGE SCALE GENOMIC DNA]</scope>
    <source>
        <strain evidence="1 2">JC075</strain>
    </source>
</reference>
<dbReference type="PROSITE" id="PS51257">
    <property type="entry name" value="PROKAR_LIPOPROTEIN"/>
    <property type="match status" value="1"/>
</dbReference>
<dbReference type="OrthoDB" id="9877665at2"/>
<dbReference type="EMBL" id="QFLI01000001">
    <property type="protein sequence ID" value="PXY02612.1"/>
    <property type="molecule type" value="Genomic_DNA"/>
</dbReference>
<evidence type="ECO:0000313" key="1">
    <source>
        <dbReference type="EMBL" id="PXY02612.1"/>
    </source>
</evidence>
<protein>
    <submittedName>
        <fullName evidence="1">Uncharacterized protein</fullName>
    </submittedName>
</protein>
<gene>
    <name evidence="1" type="ORF">DF185_00525</name>
</gene>
<comment type="caution">
    <text evidence="1">The sequence shown here is derived from an EMBL/GenBank/DDBJ whole genome shotgun (WGS) entry which is preliminary data.</text>
</comment>
<keyword evidence="2" id="KW-1185">Reference proteome</keyword>
<sequence length="172" mass="20017">MTKYITILLTFYVFFQSCKPRVNNPTILMTSYNYQIWLSNIDSIDQRDSSILFLDSTILENGKKIYLEKYLKDSISINNSYSISKTGIEYYGQACLTLDSIFITKDSILLIRSYYDRKNSQDEESEIFWNTKLGIVGVYNSGGWGSLNLIERQNDSSGIKDCLYHHLIKRHK</sequence>
<evidence type="ECO:0000313" key="2">
    <source>
        <dbReference type="Proteomes" id="UP000248079"/>
    </source>
</evidence>
<name>A0A2V4A1K5_9BACT</name>
<organism evidence="1 2">
    <name type="scientific">Marinifilum breve</name>
    <dbReference type="NCBI Taxonomy" id="2184082"/>
    <lineage>
        <taxon>Bacteria</taxon>
        <taxon>Pseudomonadati</taxon>
        <taxon>Bacteroidota</taxon>
        <taxon>Bacteroidia</taxon>
        <taxon>Marinilabiliales</taxon>
        <taxon>Marinifilaceae</taxon>
    </lineage>
</organism>
<dbReference type="RefSeq" id="WP_110358773.1">
    <property type="nucleotide sequence ID" value="NZ_QFLI01000001.1"/>
</dbReference>